<dbReference type="SUPFAM" id="SSF48452">
    <property type="entry name" value="TPR-like"/>
    <property type="match status" value="1"/>
</dbReference>
<evidence type="ECO:0000256" key="5">
    <source>
        <dbReference type="ARBA" id="ARBA00023237"/>
    </source>
</evidence>
<accession>A0A420G9Y3</accession>
<proteinExistence type="inferred from homology"/>
<dbReference type="InterPro" id="IPR012944">
    <property type="entry name" value="SusD_RagB_dom"/>
</dbReference>
<dbReference type="AlphaFoldDB" id="A0A420G9Y3"/>
<dbReference type="RefSeq" id="WP_120332371.1">
    <property type="nucleotide sequence ID" value="NZ_MCAQ01000001.1"/>
</dbReference>
<keyword evidence="5" id="KW-0998">Cell outer membrane</keyword>
<dbReference type="InterPro" id="IPR011990">
    <property type="entry name" value="TPR-like_helical_dom_sf"/>
</dbReference>
<dbReference type="GO" id="GO:0009279">
    <property type="term" value="C:cell outer membrane"/>
    <property type="evidence" value="ECO:0007669"/>
    <property type="project" value="UniProtKB-SubCell"/>
</dbReference>
<evidence type="ECO:0000259" key="7">
    <source>
        <dbReference type="Pfam" id="PF14322"/>
    </source>
</evidence>
<evidence type="ECO:0000256" key="2">
    <source>
        <dbReference type="ARBA" id="ARBA00006275"/>
    </source>
</evidence>
<dbReference type="InterPro" id="IPR033985">
    <property type="entry name" value="SusD-like_N"/>
</dbReference>
<dbReference type="EMBL" id="MCAQ01000001">
    <property type="protein sequence ID" value="RKF41966.1"/>
    <property type="molecule type" value="Genomic_DNA"/>
</dbReference>
<dbReference type="Proteomes" id="UP000286402">
    <property type="component" value="Unassembled WGS sequence"/>
</dbReference>
<sequence>MKRVFQSIAILLTLAAASCNIDKKPYDALTPEDIAKNRTSLEANTQGNYATLKTMALGWHRIMEFPGDNVSLSGVTTSNLIYLYNYQRIPTNSFAGSFWQNSYFVIASTNRLIESVKEGESPISDQLLGENYYLRALLHFSLCNVFGKPYSHGAQNLGIPIKIDSDPFNHPTRATVGEVYKQVIADLQKGESLMSTYKSNAYASKEAVWALLSRIYLYMEDNEKAITYADKVISSGRYSLLPTADLPNYPVTKPENNKETIFAIKFIPDRDLADNGWSNIGSIYSTISGVGYGEMYASDSYLKLVQRFPQDVRNKFISPLYLNNGKQWAIYANSTGQYVKVAVQLENGNYYYTDANNQKKEVEKEATTSGFPAYFLRLSDGSKQSVRIEAEVDVRNGYPKYFIVKCSRQEGQAQLWSPIISRLAEIYLNRAEAHAKLGHNEAALSDLNLIRKRAGIPDAGLFRLDNLPQGQSLLDVILDERRLELAWEGHRKFDIFRNKKNLDHHYPGVHLSGNSAIAEVPWNSNLIVEYIPESQILIQNGLQQNPN</sequence>
<evidence type="ECO:0000256" key="1">
    <source>
        <dbReference type="ARBA" id="ARBA00004442"/>
    </source>
</evidence>
<feature type="domain" description="RagB/SusD" evidence="6">
    <location>
        <begin position="372"/>
        <end position="502"/>
    </location>
</feature>
<evidence type="ECO:0000313" key="9">
    <source>
        <dbReference type="Proteomes" id="UP000286402"/>
    </source>
</evidence>
<dbReference type="Gene3D" id="1.25.40.390">
    <property type="match status" value="2"/>
</dbReference>
<comment type="similarity">
    <text evidence="2">Belongs to the SusD family.</text>
</comment>
<feature type="domain" description="SusD-like N-terminal" evidence="7">
    <location>
        <begin position="61"/>
        <end position="217"/>
    </location>
</feature>
<reference evidence="8 9" key="1">
    <citation type="submission" date="2016-07" db="EMBL/GenBank/DDBJ databases">
        <title>Genome analysis of Sphingobacterium siyangense T12B17.</title>
        <authorList>
            <person name="Xu D."/>
            <person name="Su Y."/>
            <person name="Zheng S."/>
        </authorList>
    </citation>
    <scope>NUCLEOTIDE SEQUENCE [LARGE SCALE GENOMIC DNA]</scope>
    <source>
        <strain evidence="8 9">T12B17</strain>
    </source>
</reference>
<gene>
    <name evidence="8" type="ORF">BCY89_00170</name>
</gene>
<dbReference type="PROSITE" id="PS51257">
    <property type="entry name" value="PROKAR_LIPOPROTEIN"/>
    <property type="match status" value="1"/>
</dbReference>
<keyword evidence="4" id="KW-0472">Membrane</keyword>
<comment type="subcellular location">
    <subcellularLocation>
        <location evidence="1">Cell outer membrane</location>
    </subcellularLocation>
</comment>
<comment type="caution">
    <text evidence="8">The sequence shown here is derived from an EMBL/GenBank/DDBJ whole genome shotgun (WGS) entry which is preliminary data.</text>
</comment>
<dbReference type="Pfam" id="PF07980">
    <property type="entry name" value="SusD_RagB"/>
    <property type="match status" value="1"/>
</dbReference>
<protein>
    <submittedName>
        <fullName evidence="8">Carbohydrate-binding protein SusD</fullName>
    </submittedName>
</protein>
<evidence type="ECO:0000259" key="6">
    <source>
        <dbReference type="Pfam" id="PF07980"/>
    </source>
</evidence>
<name>A0A420G9Y3_9SPHI</name>
<keyword evidence="3" id="KW-0732">Signal</keyword>
<organism evidence="8 9">
    <name type="scientific">Sphingobacterium siyangense</name>
    <dbReference type="NCBI Taxonomy" id="459529"/>
    <lineage>
        <taxon>Bacteria</taxon>
        <taxon>Pseudomonadati</taxon>
        <taxon>Bacteroidota</taxon>
        <taxon>Sphingobacteriia</taxon>
        <taxon>Sphingobacteriales</taxon>
        <taxon>Sphingobacteriaceae</taxon>
        <taxon>Sphingobacterium</taxon>
    </lineage>
</organism>
<evidence type="ECO:0000256" key="4">
    <source>
        <dbReference type="ARBA" id="ARBA00023136"/>
    </source>
</evidence>
<evidence type="ECO:0000256" key="3">
    <source>
        <dbReference type="ARBA" id="ARBA00022729"/>
    </source>
</evidence>
<dbReference type="Pfam" id="PF14322">
    <property type="entry name" value="SusD-like_3"/>
    <property type="match status" value="1"/>
</dbReference>
<keyword evidence="9" id="KW-1185">Reference proteome</keyword>
<evidence type="ECO:0000313" key="8">
    <source>
        <dbReference type="EMBL" id="RKF41966.1"/>
    </source>
</evidence>